<dbReference type="InterPro" id="IPR006578">
    <property type="entry name" value="MADF-dom"/>
</dbReference>
<dbReference type="EMBL" id="CAJQZP010000714">
    <property type="protein sequence ID" value="CAG4980527.1"/>
    <property type="molecule type" value="Genomic_DNA"/>
</dbReference>
<feature type="region of interest" description="Disordered" evidence="1">
    <location>
        <begin position="92"/>
        <end position="149"/>
    </location>
</feature>
<proteinExistence type="predicted"/>
<sequence>MCFELWDKRCDAYKNRLMRASAIEALRDGMNKRLTTDEVKAKINSIRNTYYLEIDKIEKSTRSGAGGHIYKPKIIWFDEYDSFVKPVTVRRTTDNTEDSHSVSSHISTHEQGSSSVNTPRSDNGVENESETPQDVRTRYTTIHSSHKKN</sequence>
<accession>A0A8S3WT43</accession>
<keyword evidence="4" id="KW-1185">Reference proteome</keyword>
<organism evidence="3 4">
    <name type="scientific">Parnassius apollo</name>
    <name type="common">Apollo butterfly</name>
    <name type="synonym">Papilio apollo</name>
    <dbReference type="NCBI Taxonomy" id="110799"/>
    <lineage>
        <taxon>Eukaryota</taxon>
        <taxon>Metazoa</taxon>
        <taxon>Ecdysozoa</taxon>
        <taxon>Arthropoda</taxon>
        <taxon>Hexapoda</taxon>
        <taxon>Insecta</taxon>
        <taxon>Pterygota</taxon>
        <taxon>Neoptera</taxon>
        <taxon>Endopterygota</taxon>
        <taxon>Lepidoptera</taxon>
        <taxon>Glossata</taxon>
        <taxon>Ditrysia</taxon>
        <taxon>Papilionoidea</taxon>
        <taxon>Papilionidae</taxon>
        <taxon>Parnassiinae</taxon>
        <taxon>Parnassini</taxon>
        <taxon>Parnassius</taxon>
        <taxon>Parnassius</taxon>
    </lineage>
</organism>
<dbReference type="PANTHER" id="PTHR21505">
    <property type="entry name" value="MADF DOMAIN-CONTAINING PROTEIN-RELATED"/>
    <property type="match status" value="1"/>
</dbReference>
<evidence type="ECO:0000313" key="4">
    <source>
        <dbReference type="Proteomes" id="UP000691718"/>
    </source>
</evidence>
<evidence type="ECO:0000313" key="3">
    <source>
        <dbReference type="EMBL" id="CAG4980527.1"/>
    </source>
</evidence>
<comment type="caution">
    <text evidence="3">The sequence shown here is derived from an EMBL/GenBank/DDBJ whole genome shotgun (WGS) entry which is preliminary data.</text>
</comment>
<dbReference type="OrthoDB" id="6577442at2759"/>
<feature type="compositionally biased region" description="Polar residues" evidence="1">
    <location>
        <begin position="101"/>
        <end position="124"/>
    </location>
</feature>
<dbReference type="Proteomes" id="UP000691718">
    <property type="component" value="Unassembled WGS sequence"/>
</dbReference>
<reference evidence="3" key="1">
    <citation type="submission" date="2021-04" db="EMBL/GenBank/DDBJ databases">
        <authorList>
            <person name="Tunstrom K."/>
        </authorList>
    </citation>
    <scope>NUCLEOTIDE SEQUENCE</scope>
</reference>
<evidence type="ECO:0000259" key="2">
    <source>
        <dbReference type="Pfam" id="PF10545"/>
    </source>
</evidence>
<evidence type="ECO:0000256" key="1">
    <source>
        <dbReference type="SAM" id="MobiDB-lite"/>
    </source>
</evidence>
<feature type="domain" description="MADF" evidence="2">
    <location>
        <begin position="5"/>
        <end position="78"/>
    </location>
</feature>
<name>A0A8S3WT43_PARAO</name>
<dbReference type="Pfam" id="PF10545">
    <property type="entry name" value="MADF_DNA_bdg"/>
    <property type="match status" value="1"/>
</dbReference>
<protein>
    <submittedName>
        <fullName evidence="3">(apollo) hypothetical protein</fullName>
    </submittedName>
</protein>
<dbReference type="PANTHER" id="PTHR21505:SF8">
    <property type="entry name" value="DPT-YFP REPRESSOR BY OVEREXPRESSION, ISOFORM D-RELATED"/>
    <property type="match status" value="1"/>
</dbReference>
<feature type="compositionally biased region" description="Polar residues" evidence="1">
    <location>
        <begin position="132"/>
        <end position="143"/>
    </location>
</feature>
<dbReference type="AlphaFoldDB" id="A0A8S3WT43"/>
<gene>
    <name evidence="3" type="ORF">PAPOLLO_LOCUS10064</name>
</gene>